<keyword evidence="9" id="KW-1185">Reference proteome</keyword>
<dbReference type="InterPro" id="IPR009071">
    <property type="entry name" value="HMG_box_dom"/>
</dbReference>
<keyword evidence="3" id="KW-0539">Nucleus</keyword>
<reference evidence="8 9" key="1">
    <citation type="journal article" date="2018" name="Nat. Microbiol.">
        <title>Leveraging single-cell genomics to expand the fungal tree of life.</title>
        <authorList>
            <person name="Ahrendt S.R."/>
            <person name="Quandt C.A."/>
            <person name="Ciobanu D."/>
            <person name="Clum A."/>
            <person name="Salamov A."/>
            <person name="Andreopoulos B."/>
            <person name="Cheng J.F."/>
            <person name="Woyke T."/>
            <person name="Pelin A."/>
            <person name="Henrissat B."/>
            <person name="Reynolds N.K."/>
            <person name="Benny G.L."/>
            <person name="Smith M.E."/>
            <person name="James T.Y."/>
            <person name="Grigoriev I.V."/>
        </authorList>
    </citation>
    <scope>NUCLEOTIDE SEQUENCE [LARGE SCALE GENOMIC DNA]</scope>
    <source>
        <strain evidence="8 9">ATCC 52028</strain>
    </source>
</reference>
<dbReference type="CDD" id="cd01389">
    <property type="entry name" value="HMG-box_ROX1-like"/>
    <property type="match status" value="1"/>
</dbReference>
<protein>
    <recommendedName>
        <fullName evidence="5">HMG box domain-containing protein</fullName>
    </recommendedName>
</protein>
<keyword evidence="2" id="KW-0804">Transcription</keyword>
<evidence type="ECO:0000313" key="7">
    <source>
        <dbReference type="EMBL" id="RKO98628.1"/>
    </source>
</evidence>
<evidence type="ECO:0000256" key="1">
    <source>
        <dbReference type="ARBA" id="ARBA00023125"/>
    </source>
</evidence>
<evidence type="ECO:0000313" key="8">
    <source>
        <dbReference type="Proteomes" id="UP000268535"/>
    </source>
</evidence>
<dbReference type="InterPro" id="IPR036910">
    <property type="entry name" value="HMG_box_dom_sf"/>
</dbReference>
<dbReference type="Proteomes" id="UP000268535">
    <property type="component" value="Unassembled WGS sequence"/>
</dbReference>
<evidence type="ECO:0000313" key="6">
    <source>
        <dbReference type="EMBL" id="RKO96790.1"/>
    </source>
</evidence>
<evidence type="ECO:0000256" key="2">
    <source>
        <dbReference type="ARBA" id="ARBA00023163"/>
    </source>
</evidence>
<dbReference type="AlphaFoldDB" id="A0A4P9X1C7"/>
<feature type="region of interest" description="Disordered" evidence="4">
    <location>
        <begin position="51"/>
        <end position="71"/>
    </location>
</feature>
<dbReference type="GO" id="GO:0001228">
    <property type="term" value="F:DNA-binding transcription activator activity, RNA polymerase II-specific"/>
    <property type="evidence" value="ECO:0007669"/>
    <property type="project" value="TreeGrafter"/>
</dbReference>
<name>A0A4P9X1C7_9FUNG</name>
<organism evidence="7 9">
    <name type="scientific">Caulochytrium protostelioides</name>
    <dbReference type="NCBI Taxonomy" id="1555241"/>
    <lineage>
        <taxon>Eukaryota</taxon>
        <taxon>Fungi</taxon>
        <taxon>Fungi incertae sedis</taxon>
        <taxon>Chytridiomycota</taxon>
        <taxon>Chytridiomycota incertae sedis</taxon>
        <taxon>Chytridiomycetes</taxon>
        <taxon>Caulochytriales</taxon>
        <taxon>Caulochytriaceae</taxon>
        <taxon>Caulochytrium</taxon>
    </lineage>
</organism>
<dbReference type="SMART" id="SM00398">
    <property type="entry name" value="HMG"/>
    <property type="match status" value="1"/>
</dbReference>
<evidence type="ECO:0000313" key="9">
    <source>
        <dbReference type="Proteomes" id="UP000274922"/>
    </source>
</evidence>
<gene>
    <name evidence="6" type="ORF">CAUPRSCDRAFT_7595</name>
    <name evidence="7" type="ORF">CXG81DRAFT_15653</name>
</gene>
<dbReference type="PANTHER" id="PTHR10270:SF161">
    <property type="entry name" value="SEX-DETERMINING REGION Y PROTEIN"/>
    <property type="match status" value="1"/>
</dbReference>
<feature type="DNA-binding region" description="HMG box" evidence="3">
    <location>
        <begin position="29"/>
        <end position="102"/>
    </location>
</feature>
<dbReference type="STRING" id="1555241.A0A4P9X1C7"/>
<dbReference type="GO" id="GO:0005634">
    <property type="term" value="C:nucleus"/>
    <property type="evidence" value="ECO:0007669"/>
    <property type="project" value="UniProtKB-UniRule"/>
</dbReference>
<proteinExistence type="predicted"/>
<dbReference type="PANTHER" id="PTHR10270">
    <property type="entry name" value="SOX TRANSCRIPTION FACTOR"/>
    <property type="match status" value="1"/>
</dbReference>
<dbReference type="GO" id="GO:0000978">
    <property type="term" value="F:RNA polymerase II cis-regulatory region sequence-specific DNA binding"/>
    <property type="evidence" value="ECO:0007669"/>
    <property type="project" value="TreeGrafter"/>
</dbReference>
<dbReference type="SUPFAM" id="SSF47095">
    <property type="entry name" value="HMG-box"/>
    <property type="match status" value="1"/>
</dbReference>
<dbReference type="GO" id="GO:0030154">
    <property type="term" value="P:cell differentiation"/>
    <property type="evidence" value="ECO:0007669"/>
    <property type="project" value="TreeGrafter"/>
</dbReference>
<dbReference type="Pfam" id="PF00505">
    <property type="entry name" value="HMG_box"/>
    <property type="match status" value="1"/>
</dbReference>
<dbReference type="Proteomes" id="UP000274922">
    <property type="component" value="Unassembled WGS sequence"/>
</dbReference>
<sequence length="107" mass="12342">MSTSIPPSSSSPGNTVTRPARKQRRRDVPPRPPNSFILYRRAKHAQLVAEHKRRGGPALSNNQISQSAGAQWRAEAREVREHYMKLAEEEKRRHALQFPGYKYQPRK</sequence>
<evidence type="ECO:0000256" key="4">
    <source>
        <dbReference type="SAM" id="MobiDB-lite"/>
    </source>
</evidence>
<dbReference type="InterPro" id="IPR050140">
    <property type="entry name" value="SRY-related_HMG-box_TF-like"/>
</dbReference>
<feature type="non-terminal residue" evidence="7">
    <location>
        <position position="107"/>
    </location>
</feature>
<reference evidence="6" key="3">
    <citation type="submission" date="2018-08" db="EMBL/GenBank/DDBJ databases">
        <title>Leveraging single-cell genomics to expand the Fungal Tree of Life.</title>
        <authorList>
            <consortium name="DOE Joint Genome Institute"/>
            <person name="Ahrendt S.R."/>
            <person name="Quandt C.A."/>
            <person name="Ciobanu D."/>
            <person name="Clum A."/>
            <person name="Salamov A."/>
            <person name="Andreopoulos B."/>
            <person name="Cheng J.-F."/>
            <person name="Woyke T."/>
            <person name="Pelin A."/>
            <person name="Henrissat B."/>
            <person name="Reynolds N."/>
            <person name="Benny G.L."/>
            <person name="Smith M.E."/>
            <person name="James T.Y."/>
            <person name="Grigoriev I.V."/>
        </authorList>
    </citation>
    <scope>NUCLEOTIDE SEQUENCE</scope>
    <source>
        <strain evidence="6">ATCC 52028</strain>
    </source>
</reference>
<dbReference type="EMBL" id="ML014389">
    <property type="protein sequence ID" value="RKO98628.1"/>
    <property type="molecule type" value="Genomic_DNA"/>
</dbReference>
<accession>A0A4P9X1C7</accession>
<feature type="compositionally biased region" description="Low complexity" evidence="4">
    <location>
        <begin position="1"/>
        <end position="12"/>
    </location>
</feature>
<dbReference type="OrthoDB" id="6247875at2759"/>
<dbReference type="EMBL" id="ML009618">
    <property type="protein sequence ID" value="RKO96790.1"/>
    <property type="molecule type" value="Genomic_DNA"/>
</dbReference>
<feature type="compositionally biased region" description="Polar residues" evidence="4">
    <location>
        <begin position="59"/>
        <end position="69"/>
    </location>
</feature>
<dbReference type="Gene3D" id="1.10.30.10">
    <property type="entry name" value="High mobility group box domain"/>
    <property type="match status" value="1"/>
</dbReference>
<keyword evidence="1 3" id="KW-0238">DNA-binding</keyword>
<evidence type="ECO:0000259" key="5">
    <source>
        <dbReference type="PROSITE" id="PS50118"/>
    </source>
</evidence>
<feature type="region of interest" description="Disordered" evidence="4">
    <location>
        <begin position="1"/>
        <end position="35"/>
    </location>
</feature>
<evidence type="ECO:0000256" key="3">
    <source>
        <dbReference type="PROSITE-ProRule" id="PRU00267"/>
    </source>
</evidence>
<feature type="domain" description="HMG box" evidence="5">
    <location>
        <begin position="29"/>
        <end position="102"/>
    </location>
</feature>
<dbReference type="PROSITE" id="PS50118">
    <property type="entry name" value="HMG_BOX_2"/>
    <property type="match status" value="1"/>
</dbReference>
<reference evidence="7" key="2">
    <citation type="submission" date="2018-04" db="EMBL/GenBank/DDBJ databases">
        <title>Leveraging single-cell genomics to expand the Fungal Tree of Life.</title>
        <authorList>
            <consortium name="DOE Joint Genome Institute"/>
            <person name="Ahrendt S.R."/>
            <person name="Quandt C.A."/>
            <person name="Ciobanu D."/>
            <person name="Clum A."/>
            <person name="Salamov A."/>
            <person name="Andreopoulos B."/>
            <person name="Cheng J.-F."/>
            <person name="Woyke T."/>
            <person name="Pelin A."/>
            <person name="Henrissat B."/>
            <person name="Benny G.L."/>
            <person name="Smith M.E."/>
            <person name="James T.Y."/>
            <person name="Grigoriev I.V."/>
        </authorList>
    </citation>
    <scope>NUCLEOTIDE SEQUENCE</scope>
    <source>
        <strain evidence="7">ATCC 52028</strain>
    </source>
</reference>